<dbReference type="Pfam" id="PF00512">
    <property type="entry name" value="HisKA"/>
    <property type="match status" value="1"/>
</dbReference>
<evidence type="ECO:0000256" key="7">
    <source>
        <dbReference type="PROSITE-ProRule" id="PRU00169"/>
    </source>
</evidence>
<keyword evidence="5" id="KW-0808">Transferase</keyword>
<dbReference type="EC" id="2.7.13.3" evidence="3"/>
<feature type="domain" description="Histidine kinase" evidence="9">
    <location>
        <begin position="389"/>
        <end position="600"/>
    </location>
</feature>
<dbReference type="SMART" id="SM00387">
    <property type="entry name" value="HATPase_c"/>
    <property type="match status" value="1"/>
</dbReference>
<dbReference type="GO" id="GO:0005886">
    <property type="term" value="C:plasma membrane"/>
    <property type="evidence" value="ECO:0007669"/>
    <property type="project" value="TreeGrafter"/>
</dbReference>
<dbReference type="InterPro" id="IPR001789">
    <property type="entry name" value="Sig_transdc_resp-reg_receiver"/>
</dbReference>
<feature type="transmembrane region" description="Helical" evidence="8">
    <location>
        <begin position="279"/>
        <end position="300"/>
    </location>
</feature>
<evidence type="ECO:0000256" key="4">
    <source>
        <dbReference type="ARBA" id="ARBA00022553"/>
    </source>
</evidence>
<evidence type="ECO:0000259" key="9">
    <source>
        <dbReference type="PROSITE" id="PS50109"/>
    </source>
</evidence>
<comment type="subcellular location">
    <subcellularLocation>
        <location evidence="2">Membrane</location>
    </subcellularLocation>
</comment>
<keyword evidence="8" id="KW-1133">Transmembrane helix</keyword>
<dbReference type="GO" id="GO:0009927">
    <property type="term" value="F:histidine phosphotransfer kinase activity"/>
    <property type="evidence" value="ECO:0007669"/>
    <property type="project" value="TreeGrafter"/>
</dbReference>
<dbReference type="PRINTS" id="PR00344">
    <property type="entry name" value="BCTRLSENSOR"/>
</dbReference>
<organism evidence="12 15">
    <name type="scientific">Pseudoduganella albidiflava</name>
    <dbReference type="NCBI Taxonomy" id="321983"/>
    <lineage>
        <taxon>Bacteria</taxon>
        <taxon>Pseudomonadati</taxon>
        <taxon>Pseudomonadota</taxon>
        <taxon>Betaproteobacteria</taxon>
        <taxon>Burkholderiales</taxon>
        <taxon>Oxalobacteraceae</taxon>
        <taxon>Telluria group</taxon>
        <taxon>Pseudoduganella</taxon>
    </lineage>
</organism>
<evidence type="ECO:0000259" key="10">
    <source>
        <dbReference type="PROSITE" id="PS50110"/>
    </source>
</evidence>
<dbReference type="Gene3D" id="1.10.287.130">
    <property type="match status" value="1"/>
</dbReference>
<evidence type="ECO:0000313" key="15">
    <source>
        <dbReference type="Proteomes" id="UP000628442"/>
    </source>
</evidence>
<dbReference type="InterPro" id="IPR003594">
    <property type="entry name" value="HATPase_dom"/>
</dbReference>
<keyword evidence="8" id="KW-0472">Membrane</keyword>
<dbReference type="CDD" id="cd18774">
    <property type="entry name" value="PDC2_HK_sensor"/>
    <property type="match status" value="1"/>
</dbReference>
<dbReference type="InterPro" id="IPR004358">
    <property type="entry name" value="Sig_transdc_His_kin-like_C"/>
</dbReference>
<dbReference type="SUPFAM" id="SSF47384">
    <property type="entry name" value="Homodimeric domain of signal transducing histidine kinase"/>
    <property type="match status" value="1"/>
</dbReference>
<dbReference type="InterPro" id="IPR005467">
    <property type="entry name" value="His_kinase_dom"/>
</dbReference>
<dbReference type="PANTHER" id="PTHR43047:SF72">
    <property type="entry name" value="OSMOSENSING HISTIDINE PROTEIN KINASE SLN1"/>
    <property type="match status" value="1"/>
</dbReference>
<dbReference type="PANTHER" id="PTHR43047">
    <property type="entry name" value="TWO-COMPONENT HISTIDINE PROTEIN KINASE"/>
    <property type="match status" value="1"/>
</dbReference>
<dbReference type="SUPFAM" id="SSF52172">
    <property type="entry name" value="CheY-like"/>
    <property type="match status" value="1"/>
</dbReference>
<proteinExistence type="predicted"/>
<feature type="modified residue" description="4-aspartylphosphate" evidence="7">
    <location>
        <position position="667"/>
    </location>
</feature>
<protein>
    <recommendedName>
        <fullName evidence="3">histidine kinase</fullName>
        <ecNumber evidence="3">2.7.13.3</ecNumber>
    </recommendedName>
</protein>
<reference evidence="12" key="1">
    <citation type="journal article" date="2014" name="Int. J. Syst. Evol. Microbiol.">
        <title>Complete genome sequence of Corynebacterium casei LMG S-19264T (=DSM 44701T), isolated from a smear-ripened cheese.</title>
        <authorList>
            <consortium name="US DOE Joint Genome Institute (JGI-PGF)"/>
            <person name="Walter F."/>
            <person name="Albersmeier A."/>
            <person name="Kalinowski J."/>
            <person name="Ruckert C."/>
        </authorList>
    </citation>
    <scope>NUCLEOTIDE SEQUENCE</scope>
    <source>
        <strain evidence="12">KCTC 12343</strain>
    </source>
</reference>
<feature type="domain" description="Response regulatory" evidence="10">
    <location>
        <begin position="618"/>
        <end position="732"/>
    </location>
</feature>
<dbReference type="SUPFAM" id="SSF55874">
    <property type="entry name" value="ATPase domain of HSP90 chaperone/DNA topoisomerase II/histidine kinase"/>
    <property type="match status" value="1"/>
</dbReference>
<evidence type="ECO:0000256" key="2">
    <source>
        <dbReference type="ARBA" id="ARBA00004370"/>
    </source>
</evidence>
<evidence type="ECO:0000313" key="13">
    <source>
        <dbReference type="EMBL" id="QBI01466.1"/>
    </source>
</evidence>
<comment type="catalytic activity">
    <reaction evidence="1">
        <text>ATP + protein L-histidine = ADP + protein N-phospho-L-histidine.</text>
        <dbReference type="EC" id="2.7.13.3"/>
    </reaction>
</comment>
<reference evidence="13 14" key="2">
    <citation type="submission" date="2019-02" db="EMBL/GenBank/DDBJ databases">
        <title>Draft Genome Sequences of Six Type Strains of the Genus Massilia.</title>
        <authorList>
            <person name="Miess H."/>
            <person name="Frediansyhah A."/>
            <person name="Gross H."/>
        </authorList>
    </citation>
    <scope>NUCLEOTIDE SEQUENCE [LARGE SCALE GENOMIC DNA]</scope>
    <source>
        <strain evidence="13 14">DSM 17472</strain>
    </source>
</reference>
<reference evidence="12" key="3">
    <citation type="submission" date="2022-12" db="EMBL/GenBank/DDBJ databases">
        <authorList>
            <person name="Sun Q."/>
            <person name="Kim S."/>
        </authorList>
    </citation>
    <scope>NUCLEOTIDE SEQUENCE</scope>
    <source>
        <strain evidence="12">KCTC 12343</strain>
    </source>
</reference>
<dbReference type="Gene3D" id="3.30.565.10">
    <property type="entry name" value="Histidine kinase-like ATPase, C-terminal domain"/>
    <property type="match status" value="1"/>
</dbReference>
<dbReference type="InterPro" id="IPR003661">
    <property type="entry name" value="HisK_dim/P_dom"/>
</dbReference>
<sequence length="732" mass="76636">MHDRRGITLSLRHLLLLLTAIGFLPLALLGTWGLMAAADVQQREQDRSMLELARALSSAVDAEHDGAAAVLGGIANSPAVRTGDLRAFHELATQHAAAQAQWLGVILADAAGRSVFRTMAPFGAAPAPVADPASLARAAAGDAPVAGGVMRGAGGRAAFPVRLPIDLPRGRFVLSAVIAPDRIVNVIRRQRAPDDWVIAVMDRDGRRVARSREHERYLGGLASPGLQRLMRSAREGTGDSRTIEDVPVRTAFTTSSRWGWTVVVSAPTASLRSPVLRGAVVYAAGLALTLAACIGLASLLSRRIVRRIDSLVQGAAALGAGAPVAVEPSRVREIGQMGQALAAAAAARDRHERERSDLLASLERAVASQEAALAEAREAGRAKDEFLAVLGHELRNPLSPIVASLDLMDLRGEMGAQRERAVLRRQVAHLKRLVDDLLDVSRIASGKLELDLRPVDLADIARQAAAAAAGLRVTVQAPPSLWVAGDDSRLAQVLGNLLSNAGRFGGGEAAITLAQAIVGDRPMARLAVSDRGAGMAPDLLARVFEPFYQAPQQLARRTGGLGLGLAIVRKIVELHGGQVAAHSPGPGLGSTFEVLLPLAQPGLAPVEAPHVPVPQGLRVLLVDDNEDAARSSALMLRHIGLDVQVAHTAHEALAAYGDGPVDAALLDIGLPDMDGYALAMALRAAADGRALRLVALTGYGRKGDVARAAAAGFDLHLTKPASLEDLRRALAA</sequence>
<dbReference type="Proteomes" id="UP000292307">
    <property type="component" value="Chromosome"/>
</dbReference>
<dbReference type="Pfam" id="PF02518">
    <property type="entry name" value="HATPase_c"/>
    <property type="match status" value="1"/>
</dbReference>
<dbReference type="GO" id="GO:0000155">
    <property type="term" value="F:phosphorelay sensor kinase activity"/>
    <property type="evidence" value="ECO:0007669"/>
    <property type="project" value="InterPro"/>
</dbReference>
<dbReference type="Proteomes" id="UP000628442">
    <property type="component" value="Unassembled WGS sequence"/>
</dbReference>
<dbReference type="Gene3D" id="6.10.340.10">
    <property type="match status" value="1"/>
</dbReference>
<dbReference type="AlphaFoldDB" id="A0A411WXP1"/>
<accession>A0A411WXP1</accession>
<evidence type="ECO:0000256" key="6">
    <source>
        <dbReference type="ARBA" id="ARBA00022777"/>
    </source>
</evidence>
<dbReference type="EMBL" id="BMWV01000003">
    <property type="protein sequence ID" value="GGY35503.1"/>
    <property type="molecule type" value="Genomic_DNA"/>
</dbReference>
<dbReference type="Gene3D" id="3.30.450.20">
    <property type="entry name" value="PAS domain"/>
    <property type="match status" value="1"/>
</dbReference>
<dbReference type="Gene3D" id="3.40.50.2300">
    <property type="match status" value="1"/>
</dbReference>
<evidence type="ECO:0000259" key="11">
    <source>
        <dbReference type="PROSITE" id="PS50885"/>
    </source>
</evidence>
<dbReference type="PROSITE" id="PS50110">
    <property type="entry name" value="RESPONSE_REGULATORY"/>
    <property type="match status" value="1"/>
</dbReference>
<dbReference type="CDD" id="cd00082">
    <property type="entry name" value="HisKA"/>
    <property type="match status" value="1"/>
</dbReference>
<evidence type="ECO:0000256" key="1">
    <source>
        <dbReference type="ARBA" id="ARBA00000085"/>
    </source>
</evidence>
<evidence type="ECO:0000256" key="3">
    <source>
        <dbReference type="ARBA" id="ARBA00012438"/>
    </source>
</evidence>
<feature type="domain" description="HAMP" evidence="11">
    <location>
        <begin position="302"/>
        <end position="353"/>
    </location>
</feature>
<dbReference type="SMART" id="SM00388">
    <property type="entry name" value="HisKA"/>
    <property type="match status" value="1"/>
</dbReference>
<dbReference type="OrthoDB" id="8552871at2"/>
<dbReference type="InterPro" id="IPR036097">
    <property type="entry name" value="HisK_dim/P_sf"/>
</dbReference>
<name>A0A411WXP1_9BURK</name>
<evidence type="ECO:0000256" key="8">
    <source>
        <dbReference type="SAM" id="Phobius"/>
    </source>
</evidence>
<keyword evidence="6" id="KW-0418">Kinase</keyword>
<dbReference type="InterPro" id="IPR011006">
    <property type="entry name" value="CheY-like_superfamily"/>
</dbReference>
<dbReference type="RefSeq" id="WP_131145588.1">
    <property type="nucleotide sequence ID" value="NZ_BMWV01000003.1"/>
</dbReference>
<evidence type="ECO:0000313" key="14">
    <source>
        <dbReference type="Proteomes" id="UP000292307"/>
    </source>
</evidence>
<dbReference type="PROSITE" id="PS50109">
    <property type="entry name" value="HIS_KIN"/>
    <property type="match status" value="1"/>
</dbReference>
<dbReference type="PROSITE" id="PS50885">
    <property type="entry name" value="HAMP"/>
    <property type="match status" value="1"/>
</dbReference>
<dbReference type="InterPro" id="IPR003660">
    <property type="entry name" value="HAMP_dom"/>
</dbReference>
<keyword evidence="14" id="KW-1185">Reference proteome</keyword>
<dbReference type="EMBL" id="CP036401">
    <property type="protein sequence ID" value="QBI01466.1"/>
    <property type="molecule type" value="Genomic_DNA"/>
</dbReference>
<gene>
    <name evidence="13" type="ORF">EYF70_11855</name>
    <name evidence="12" type="ORF">GCM10007387_16960</name>
</gene>
<evidence type="ECO:0000256" key="5">
    <source>
        <dbReference type="ARBA" id="ARBA00022679"/>
    </source>
</evidence>
<evidence type="ECO:0000313" key="12">
    <source>
        <dbReference type="EMBL" id="GGY35503.1"/>
    </source>
</evidence>
<keyword evidence="4 7" id="KW-0597">Phosphoprotein</keyword>
<dbReference type="InterPro" id="IPR036890">
    <property type="entry name" value="HATPase_C_sf"/>
</dbReference>
<dbReference type="SMART" id="SM00448">
    <property type="entry name" value="REC"/>
    <property type="match status" value="1"/>
</dbReference>
<keyword evidence="8" id="KW-0812">Transmembrane</keyword>
<dbReference type="Pfam" id="PF00072">
    <property type="entry name" value="Response_reg"/>
    <property type="match status" value="1"/>
</dbReference>